<organism evidence="8 9">
    <name type="scientific">Pteropus alecto</name>
    <name type="common">Black flying fox</name>
    <dbReference type="NCBI Taxonomy" id="9402"/>
    <lineage>
        <taxon>Eukaryota</taxon>
        <taxon>Metazoa</taxon>
        <taxon>Chordata</taxon>
        <taxon>Craniata</taxon>
        <taxon>Vertebrata</taxon>
        <taxon>Euteleostomi</taxon>
        <taxon>Mammalia</taxon>
        <taxon>Eutheria</taxon>
        <taxon>Laurasiatheria</taxon>
        <taxon>Chiroptera</taxon>
        <taxon>Yinpterochiroptera</taxon>
        <taxon>Pteropodoidea</taxon>
        <taxon>Pteropodidae</taxon>
        <taxon>Pteropodinae</taxon>
        <taxon>Pteropus</taxon>
    </lineage>
</organism>
<keyword evidence="9" id="KW-1185">Reference proteome</keyword>
<dbReference type="PANTHER" id="PTHR24136:SF17">
    <property type="entry name" value="ANKYRIN REPEAT AND SOCS BOX PROTEIN 9"/>
    <property type="match status" value="1"/>
</dbReference>
<dbReference type="SMART" id="SM00969">
    <property type="entry name" value="SOCS_box"/>
    <property type="match status" value="1"/>
</dbReference>
<dbReference type="GO" id="GO:0035556">
    <property type="term" value="P:intracellular signal transduction"/>
    <property type="evidence" value="ECO:0007669"/>
    <property type="project" value="InterPro"/>
</dbReference>
<dbReference type="UniPathway" id="UPA00143"/>
<evidence type="ECO:0000259" key="7">
    <source>
        <dbReference type="PROSITE" id="PS50225"/>
    </source>
</evidence>
<accession>L5KMR7</accession>
<dbReference type="FunCoup" id="L5KMR7">
    <property type="interactions" value="34"/>
</dbReference>
<dbReference type="Pfam" id="PF00023">
    <property type="entry name" value="Ank"/>
    <property type="match status" value="1"/>
</dbReference>
<evidence type="ECO:0000256" key="2">
    <source>
        <dbReference type="ARBA" id="ARBA00005949"/>
    </source>
</evidence>
<dbReference type="InterPro" id="IPR036770">
    <property type="entry name" value="Ankyrin_rpt-contain_sf"/>
</dbReference>
<feature type="repeat" description="ANK" evidence="6">
    <location>
        <begin position="67"/>
        <end position="99"/>
    </location>
</feature>
<dbReference type="InterPro" id="IPR002110">
    <property type="entry name" value="Ankyrin_rpt"/>
</dbReference>
<dbReference type="Gene3D" id="1.25.40.20">
    <property type="entry name" value="Ankyrin repeat-containing domain"/>
    <property type="match status" value="2"/>
</dbReference>
<feature type="repeat" description="ANK" evidence="6">
    <location>
        <begin position="399"/>
        <end position="431"/>
    </location>
</feature>
<feature type="repeat" description="ANK" evidence="6">
    <location>
        <begin position="132"/>
        <end position="160"/>
    </location>
</feature>
<name>L5KMR7_PTEAL</name>
<feature type="repeat" description="ANK" evidence="6">
    <location>
        <begin position="167"/>
        <end position="196"/>
    </location>
</feature>
<feature type="repeat" description="ANK" evidence="6">
    <location>
        <begin position="268"/>
        <end position="300"/>
    </location>
</feature>
<dbReference type="PROSITE" id="PS50225">
    <property type="entry name" value="SOCS"/>
    <property type="match status" value="1"/>
</dbReference>
<sequence>MRKVEHGYMGRGSALGLRRATGTRGVNVNLVTINRVSSLHEACLGGHVACARALLENGARVNGVTVHGATPLFNACCSGSAACVNVLLEFGAKAQLEVHLASPIHEAVKRGHRECMEILLANNVNIDQEVPQHGTPLYVACTHQRVDCVKKLLELGANVDCGQCLDTPLHAAVRQSRVEVVHLLIDYGANLKCRNAQGKSALDLAARKSSMEQALLLREGFVLEKSAGWNESWFRLLGQLRLIGGDFQGSPQPQEEIIHEWRQLDFVSDRTPVHEAAMRGRLLSLKYLIRQGWTVNLITADNVSPLHEACLGGHPSCVKMLLKHGAQVNGITSDWRTPLFNACVSGSHDCVNLLLQHGAIPYPASDLASPIHEAAKRGHLKCIESLAAHGGDFDHNIGHLGTPLYLACENEHIDCVKKLLDSGANVNRGRGLDSPLHVVARGSNVELARLLMDFGADPQARDADGKRPSELVPSNSPLIEFFVEHEGPPSLMQLCRLRIRKCFGVQQHHKIASLFLPEELKRFLLHI</sequence>
<dbReference type="SMART" id="SM00248">
    <property type="entry name" value="ANK"/>
    <property type="match status" value="12"/>
</dbReference>
<evidence type="ECO:0000256" key="3">
    <source>
        <dbReference type="ARBA" id="ARBA00022737"/>
    </source>
</evidence>
<dbReference type="AlphaFoldDB" id="L5KMR7"/>
<comment type="pathway">
    <text evidence="1">Protein modification; protein ubiquitination.</text>
</comment>
<dbReference type="Proteomes" id="UP000010552">
    <property type="component" value="Unassembled WGS sequence"/>
</dbReference>
<dbReference type="InterPro" id="IPR051573">
    <property type="entry name" value="Ankyrin-SOCS_box_domain"/>
</dbReference>
<dbReference type="Gene3D" id="1.10.750.20">
    <property type="entry name" value="SOCS box"/>
    <property type="match status" value="1"/>
</dbReference>
<feature type="repeat" description="ANK" evidence="6">
    <location>
        <begin position="99"/>
        <end position="131"/>
    </location>
</feature>
<dbReference type="SUPFAM" id="SSF48403">
    <property type="entry name" value="Ankyrin repeat"/>
    <property type="match status" value="2"/>
</dbReference>
<evidence type="ECO:0000256" key="1">
    <source>
        <dbReference type="ARBA" id="ARBA00004906"/>
    </source>
</evidence>
<evidence type="ECO:0000313" key="9">
    <source>
        <dbReference type="Proteomes" id="UP000010552"/>
    </source>
</evidence>
<comment type="similarity">
    <text evidence="2">Belongs to the ankyrin SOCS box (ASB) family.</text>
</comment>
<dbReference type="InterPro" id="IPR036036">
    <property type="entry name" value="SOCS_box-like_dom_sf"/>
</dbReference>
<evidence type="ECO:0000256" key="4">
    <source>
        <dbReference type="ARBA" id="ARBA00022786"/>
    </source>
</evidence>
<reference evidence="9" key="1">
    <citation type="journal article" date="2013" name="Science">
        <title>Comparative analysis of bat genomes provides insight into the evolution of flight and immunity.</title>
        <authorList>
            <person name="Zhang G."/>
            <person name="Cowled C."/>
            <person name="Shi Z."/>
            <person name="Huang Z."/>
            <person name="Bishop-Lilly K.A."/>
            <person name="Fang X."/>
            <person name="Wynne J.W."/>
            <person name="Xiong Z."/>
            <person name="Baker M.L."/>
            <person name="Zhao W."/>
            <person name="Tachedjian M."/>
            <person name="Zhu Y."/>
            <person name="Zhou P."/>
            <person name="Jiang X."/>
            <person name="Ng J."/>
            <person name="Yang L."/>
            <person name="Wu L."/>
            <person name="Xiao J."/>
            <person name="Feng Y."/>
            <person name="Chen Y."/>
            <person name="Sun X."/>
            <person name="Zhang Y."/>
            <person name="Marsh G.A."/>
            <person name="Crameri G."/>
            <person name="Broder C.C."/>
            <person name="Frey K.G."/>
            <person name="Wang L.F."/>
            <person name="Wang J."/>
        </authorList>
    </citation>
    <scope>NUCLEOTIDE SEQUENCE [LARGE SCALE GENOMIC DNA]</scope>
</reference>
<dbReference type="STRING" id="9402.L5KMR7"/>
<feature type="domain" description="SOCS box" evidence="7">
    <location>
        <begin position="477"/>
        <end position="527"/>
    </location>
</feature>
<evidence type="ECO:0000313" key="8">
    <source>
        <dbReference type="EMBL" id="ELK12929.1"/>
    </source>
</evidence>
<dbReference type="PROSITE" id="PS50088">
    <property type="entry name" value="ANK_REPEAT"/>
    <property type="match status" value="10"/>
</dbReference>
<dbReference type="GO" id="GO:0045732">
    <property type="term" value="P:positive regulation of protein catabolic process"/>
    <property type="evidence" value="ECO:0007669"/>
    <property type="project" value="TreeGrafter"/>
</dbReference>
<dbReference type="InterPro" id="IPR001496">
    <property type="entry name" value="SOCS_box"/>
</dbReference>
<dbReference type="eggNOG" id="KOG0504">
    <property type="taxonomic scope" value="Eukaryota"/>
</dbReference>
<protein>
    <submittedName>
        <fullName evidence="8">Ankyrin repeat and SOCS box protein 9</fullName>
    </submittedName>
</protein>
<keyword evidence="4" id="KW-0833">Ubl conjugation pathway</keyword>
<evidence type="ECO:0000256" key="6">
    <source>
        <dbReference type="PROSITE-ProRule" id="PRU00023"/>
    </source>
</evidence>
<dbReference type="Pfam" id="PF07525">
    <property type="entry name" value="SOCS_box"/>
    <property type="match status" value="1"/>
</dbReference>
<feature type="repeat" description="ANK" evidence="6">
    <location>
        <begin position="34"/>
        <end position="66"/>
    </location>
</feature>
<dbReference type="GO" id="GO:0016567">
    <property type="term" value="P:protein ubiquitination"/>
    <property type="evidence" value="ECO:0007669"/>
    <property type="project" value="UniProtKB-UniPathway"/>
</dbReference>
<dbReference type="FunFam" id="1.10.750.20:FF:000001">
    <property type="entry name" value="Ankyrin repeat and SOCS box containing 1"/>
    <property type="match status" value="1"/>
</dbReference>
<dbReference type="SUPFAM" id="SSF158235">
    <property type="entry name" value="SOCS box-like"/>
    <property type="match status" value="1"/>
</dbReference>
<dbReference type="Pfam" id="PF12796">
    <property type="entry name" value="Ank_2"/>
    <property type="match status" value="4"/>
</dbReference>
<keyword evidence="3" id="KW-0677">Repeat</keyword>
<dbReference type="Pfam" id="PF13857">
    <property type="entry name" value="Ank_5"/>
    <property type="match status" value="1"/>
</dbReference>
<proteinExistence type="inferred from homology"/>
<evidence type="ECO:0000256" key="5">
    <source>
        <dbReference type="ARBA" id="ARBA00023043"/>
    </source>
</evidence>
<dbReference type="EMBL" id="KB030639">
    <property type="protein sequence ID" value="ELK12929.1"/>
    <property type="molecule type" value="Genomic_DNA"/>
</dbReference>
<gene>
    <name evidence="8" type="ORF">PAL_GLEAN10010595</name>
</gene>
<dbReference type="PANTHER" id="PTHR24136">
    <property type="entry name" value="SOWAH (DROSOPHILA) HOMOLOG"/>
    <property type="match status" value="1"/>
</dbReference>
<dbReference type="FunFam" id="1.25.40.20:FF:000016">
    <property type="entry name" value="Ankyrin repeat and SOCS box containing 5"/>
    <property type="match status" value="2"/>
</dbReference>
<feature type="repeat" description="ANK" evidence="6">
    <location>
        <begin position="301"/>
        <end position="333"/>
    </location>
</feature>
<feature type="repeat" description="ANK" evidence="6">
    <location>
        <begin position="431"/>
        <end position="463"/>
    </location>
</feature>
<dbReference type="InParanoid" id="L5KMR7"/>
<keyword evidence="5 6" id="KW-0040">ANK repeat</keyword>
<dbReference type="PROSITE" id="PS50297">
    <property type="entry name" value="ANK_REP_REGION"/>
    <property type="match status" value="9"/>
</dbReference>
<feature type="repeat" description="ANK" evidence="6">
    <location>
        <begin position="366"/>
        <end position="394"/>
    </location>
</feature>